<feature type="compositionally biased region" description="Basic and acidic residues" evidence="1">
    <location>
        <begin position="65"/>
        <end position="79"/>
    </location>
</feature>
<protein>
    <recommendedName>
        <fullName evidence="5">Thiol oxidase</fullName>
    </recommendedName>
</protein>
<dbReference type="InterPro" id="IPR036774">
    <property type="entry name" value="ERV/ALR_sulphydryl_oxid_sf"/>
</dbReference>
<name>A0A6U1UM14_TRICV</name>
<reference evidence="3" key="1">
    <citation type="submission" date="2021-01" db="EMBL/GenBank/DDBJ databases">
        <authorList>
            <person name="Corre E."/>
            <person name="Pelletier E."/>
            <person name="Niang G."/>
            <person name="Scheremetjew M."/>
            <person name="Finn R."/>
            <person name="Kale V."/>
            <person name="Holt S."/>
            <person name="Cochrane G."/>
            <person name="Meng A."/>
            <person name="Brown T."/>
            <person name="Cohen L."/>
        </authorList>
    </citation>
    <scope>NUCLEOTIDE SEQUENCE</scope>
    <source>
        <strain evidence="3">Grunow 1884</strain>
    </source>
</reference>
<evidence type="ECO:0000313" key="3">
    <source>
        <dbReference type="EMBL" id="CAD9335952.1"/>
    </source>
</evidence>
<evidence type="ECO:0000313" key="4">
    <source>
        <dbReference type="EMBL" id="CAD9335955.1"/>
    </source>
</evidence>
<keyword evidence="2" id="KW-1133">Transmembrane helix</keyword>
<feature type="transmembrane region" description="Helical" evidence="2">
    <location>
        <begin position="86"/>
        <end position="104"/>
    </location>
</feature>
<sequence length="119" mass="13808">MRERYEKENKGKPDEEEVWKVRWPTRDSCPACWKDDGTIGDTDAVYKHLKQEYLPRLDEGGGDGRGQKKEARLGEEKESGQPYRKYVIMAATLAGLWFVLTMVARRGSRVRKRTHVLPL</sequence>
<keyword evidence="2" id="KW-0812">Transmembrane</keyword>
<dbReference type="Gene3D" id="1.20.120.310">
    <property type="entry name" value="ERV/ALR sulfhydryl oxidase domain"/>
    <property type="match status" value="1"/>
</dbReference>
<dbReference type="EMBL" id="HBGO01014869">
    <property type="protein sequence ID" value="CAD9335952.1"/>
    <property type="molecule type" value="Transcribed_RNA"/>
</dbReference>
<gene>
    <name evidence="3" type="ORF">OSIN01602_LOCUS8399</name>
    <name evidence="4" type="ORF">OSIN01602_LOCUS8401</name>
</gene>
<evidence type="ECO:0000256" key="1">
    <source>
        <dbReference type="SAM" id="MobiDB-lite"/>
    </source>
</evidence>
<dbReference type="EMBL" id="HBGO01014871">
    <property type="protein sequence ID" value="CAD9335955.1"/>
    <property type="molecule type" value="Transcribed_RNA"/>
</dbReference>
<feature type="region of interest" description="Disordered" evidence="1">
    <location>
        <begin position="55"/>
        <end position="80"/>
    </location>
</feature>
<dbReference type="AlphaFoldDB" id="A0A6U1UM14"/>
<proteinExistence type="predicted"/>
<evidence type="ECO:0008006" key="5">
    <source>
        <dbReference type="Google" id="ProtNLM"/>
    </source>
</evidence>
<accession>A0A6U1UM14</accession>
<organism evidence="3">
    <name type="scientific">Trieres chinensis</name>
    <name type="common">Marine centric diatom</name>
    <name type="synonym">Odontella sinensis</name>
    <dbReference type="NCBI Taxonomy" id="1514140"/>
    <lineage>
        <taxon>Eukaryota</taxon>
        <taxon>Sar</taxon>
        <taxon>Stramenopiles</taxon>
        <taxon>Ochrophyta</taxon>
        <taxon>Bacillariophyta</taxon>
        <taxon>Mediophyceae</taxon>
        <taxon>Biddulphiophycidae</taxon>
        <taxon>Eupodiscales</taxon>
        <taxon>Parodontellaceae</taxon>
        <taxon>Trieres</taxon>
    </lineage>
</organism>
<dbReference type="GO" id="GO:0016972">
    <property type="term" value="F:thiol oxidase activity"/>
    <property type="evidence" value="ECO:0007669"/>
    <property type="project" value="InterPro"/>
</dbReference>
<evidence type="ECO:0000256" key="2">
    <source>
        <dbReference type="SAM" id="Phobius"/>
    </source>
</evidence>
<keyword evidence="2" id="KW-0472">Membrane</keyword>